<reference evidence="6" key="1">
    <citation type="submission" date="2015-07" db="EMBL/GenBank/DDBJ databases">
        <title>Transcriptome Assembly of Anthurium amnicola.</title>
        <authorList>
            <person name="Suzuki J."/>
        </authorList>
    </citation>
    <scope>NUCLEOTIDE SEQUENCE</scope>
</reference>
<feature type="non-terminal residue" evidence="6">
    <location>
        <position position="1"/>
    </location>
</feature>
<evidence type="ECO:0000256" key="3">
    <source>
        <dbReference type="SAM" id="MobiDB-lite"/>
    </source>
</evidence>
<keyword evidence="2" id="KW-0009">Actin-binding</keyword>
<comment type="similarity">
    <text evidence="1">Belongs to the actin-binding proteins ADF family.</text>
</comment>
<evidence type="ECO:0000256" key="2">
    <source>
        <dbReference type="ARBA" id="ARBA00023203"/>
    </source>
</evidence>
<dbReference type="InterPro" id="IPR029006">
    <property type="entry name" value="ADF-H/Gelsolin-like_dom_sf"/>
</dbReference>
<dbReference type="SUPFAM" id="SSF55753">
    <property type="entry name" value="Actin depolymerizing proteins"/>
    <property type="match status" value="2"/>
</dbReference>
<evidence type="ECO:0000259" key="5">
    <source>
        <dbReference type="PROSITE" id="PS51263"/>
    </source>
</evidence>
<feature type="chain" id="PRO_5008900282" evidence="4">
    <location>
        <begin position="22"/>
        <end position="229"/>
    </location>
</feature>
<organism evidence="6">
    <name type="scientific">Anthurium amnicola</name>
    <dbReference type="NCBI Taxonomy" id="1678845"/>
    <lineage>
        <taxon>Eukaryota</taxon>
        <taxon>Viridiplantae</taxon>
        <taxon>Streptophyta</taxon>
        <taxon>Embryophyta</taxon>
        <taxon>Tracheophyta</taxon>
        <taxon>Spermatophyta</taxon>
        <taxon>Magnoliopsida</taxon>
        <taxon>Liliopsida</taxon>
        <taxon>Araceae</taxon>
        <taxon>Pothoideae</taxon>
        <taxon>Potheae</taxon>
        <taxon>Anthurium</taxon>
    </lineage>
</organism>
<proteinExistence type="inferred from homology"/>
<dbReference type="GO" id="GO:0030042">
    <property type="term" value="P:actin filament depolymerization"/>
    <property type="evidence" value="ECO:0007669"/>
    <property type="project" value="InterPro"/>
</dbReference>
<dbReference type="GO" id="GO:0015629">
    <property type="term" value="C:actin cytoskeleton"/>
    <property type="evidence" value="ECO:0007669"/>
    <property type="project" value="InterPro"/>
</dbReference>
<dbReference type="PANTHER" id="PTHR11913">
    <property type="entry name" value="COFILIN-RELATED"/>
    <property type="match status" value="1"/>
</dbReference>
<dbReference type="PROSITE" id="PS51263">
    <property type="entry name" value="ADF_H"/>
    <property type="match status" value="1"/>
</dbReference>
<dbReference type="Pfam" id="PF00241">
    <property type="entry name" value="Cofilin_ADF"/>
    <property type="match status" value="2"/>
</dbReference>
<dbReference type="EMBL" id="GDJX01012739">
    <property type="protein sequence ID" value="JAT55197.1"/>
    <property type="molecule type" value="Transcribed_RNA"/>
</dbReference>
<dbReference type="AlphaFoldDB" id="A0A1D1YKL6"/>
<keyword evidence="4" id="KW-0732">Signal</keyword>
<dbReference type="InterPro" id="IPR002108">
    <property type="entry name" value="ADF-H"/>
</dbReference>
<dbReference type="InterPro" id="IPR017904">
    <property type="entry name" value="ADF/Cofilin"/>
</dbReference>
<gene>
    <name evidence="6" type="primary">COF1_0</name>
    <name evidence="6" type="ORF">g.33169</name>
</gene>
<sequence length="229" mass="26856">VFLFYSIVLIYIISRMSSSSGVEVSENCLERFQDLKLKKTYKYILYKISDDYKSIVLERSVKVGETIEVTVEVKDGKTGKDEQDKEVETVKDEQDKEVETVKDEQDKEVETVKDEKDKKTRTVVVAIDNYPYFYEMLSEKNKNNPRYAVFDFDYEDPDDIAKKRNKLVFYSWVPETAKVRDRMIYASSREAIRKRLDITTVIQGTDKSEITFEAVLDKVLPNRKKDSNK</sequence>
<evidence type="ECO:0000313" key="6">
    <source>
        <dbReference type="EMBL" id="JAT55197.1"/>
    </source>
</evidence>
<evidence type="ECO:0000256" key="1">
    <source>
        <dbReference type="ARBA" id="ARBA00006844"/>
    </source>
</evidence>
<protein>
    <submittedName>
        <fullName evidence="6">Cofilin</fullName>
    </submittedName>
</protein>
<dbReference type="Gene3D" id="3.40.20.10">
    <property type="entry name" value="Severin"/>
    <property type="match status" value="1"/>
</dbReference>
<feature type="domain" description="ADF-H" evidence="5">
    <location>
        <begin position="86"/>
        <end position="220"/>
    </location>
</feature>
<evidence type="ECO:0000256" key="4">
    <source>
        <dbReference type="SAM" id="SignalP"/>
    </source>
</evidence>
<dbReference type="GO" id="GO:0003779">
    <property type="term" value="F:actin binding"/>
    <property type="evidence" value="ECO:0007669"/>
    <property type="project" value="UniProtKB-KW"/>
</dbReference>
<dbReference type="SMART" id="SM00102">
    <property type="entry name" value="ADF"/>
    <property type="match status" value="1"/>
</dbReference>
<accession>A0A1D1YKL6</accession>
<feature type="signal peptide" evidence="4">
    <location>
        <begin position="1"/>
        <end position="21"/>
    </location>
</feature>
<name>A0A1D1YKL6_9ARAE</name>
<dbReference type="CDD" id="cd11286">
    <property type="entry name" value="ADF_cofilin_like"/>
    <property type="match status" value="1"/>
</dbReference>
<feature type="region of interest" description="Disordered" evidence="3">
    <location>
        <begin position="78"/>
        <end position="109"/>
    </location>
</feature>